<protein>
    <submittedName>
        <fullName evidence="1">Uncharacterized protein</fullName>
    </submittedName>
</protein>
<dbReference type="AlphaFoldDB" id="A0A6M3X7C0"/>
<organism evidence="1">
    <name type="scientific">viral metagenome</name>
    <dbReference type="NCBI Taxonomy" id="1070528"/>
    <lineage>
        <taxon>unclassified sequences</taxon>
        <taxon>metagenomes</taxon>
        <taxon>organismal metagenomes</taxon>
    </lineage>
</organism>
<evidence type="ECO:0000313" key="1">
    <source>
        <dbReference type="EMBL" id="QJH93682.1"/>
    </source>
</evidence>
<proteinExistence type="predicted"/>
<dbReference type="EMBL" id="MT144590">
    <property type="protein sequence ID" value="QJH93682.1"/>
    <property type="molecule type" value="Genomic_DNA"/>
</dbReference>
<sequence length="162" mass="18817">MAMGEIGMFLPAESAYGTPGAYSQALRAEATKRASYLSEMDQFYSQLEESQRQFDEMLSFKEESWEDEMRLQRQQIDLQRKLGLGQLLLGMYQAKTQRTAARRSGEGITLGGRDEKLDFLREIWGDRMQAEEGGDYSPRYGKKYDPYEKSLSFDYSHYSDYM</sequence>
<accession>A0A6M3X7C0</accession>
<gene>
    <name evidence="1" type="ORF">TM448B00128_0057</name>
</gene>
<reference evidence="1" key="1">
    <citation type="submission" date="2020-03" db="EMBL/GenBank/DDBJ databases">
        <title>The deep terrestrial virosphere.</title>
        <authorList>
            <person name="Holmfeldt K."/>
            <person name="Nilsson E."/>
            <person name="Simone D."/>
            <person name="Lopez-Fernandez M."/>
            <person name="Wu X."/>
            <person name="de Brujin I."/>
            <person name="Lundin D."/>
            <person name="Andersson A."/>
            <person name="Bertilsson S."/>
            <person name="Dopson M."/>
        </authorList>
    </citation>
    <scope>NUCLEOTIDE SEQUENCE</scope>
    <source>
        <strain evidence="1">TM448B00128</strain>
    </source>
</reference>
<name>A0A6M3X7C0_9ZZZZ</name>